<dbReference type="AlphaFoldDB" id="A0A9W5R0F8"/>
<evidence type="ECO:0000313" key="1">
    <source>
        <dbReference type="EMBL" id="EOQ01003.1"/>
    </source>
</evidence>
<evidence type="ECO:0000313" key="2">
    <source>
        <dbReference type="Proteomes" id="UP000014028"/>
    </source>
</evidence>
<dbReference type="RefSeq" id="WP_016124127.1">
    <property type="nucleotide sequence ID" value="NZ_KB976852.1"/>
</dbReference>
<organism evidence="1 2">
    <name type="scientific">Bacillus cereus VD184</name>
    <dbReference type="NCBI Taxonomy" id="1053242"/>
    <lineage>
        <taxon>Bacteria</taxon>
        <taxon>Bacillati</taxon>
        <taxon>Bacillota</taxon>
        <taxon>Bacilli</taxon>
        <taxon>Bacillales</taxon>
        <taxon>Bacillaceae</taxon>
        <taxon>Bacillus</taxon>
        <taxon>Bacillus cereus group</taxon>
    </lineage>
</organism>
<gene>
    <name evidence="1" type="ORF">IKC_06201</name>
</gene>
<comment type="caution">
    <text evidence="1">The sequence shown here is derived from an EMBL/GenBank/DDBJ whole genome shotgun (WGS) entry which is preliminary data.</text>
</comment>
<dbReference type="EMBL" id="AHFK01000113">
    <property type="protein sequence ID" value="EOQ01003.1"/>
    <property type="molecule type" value="Genomic_DNA"/>
</dbReference>
<protein>
    <submittedName>
        <fullName evidence="1">Uncharacterized protein</fullName>
    </submittedName>
</protein>
<dbReference type="Proteomes" id="UP000014028">
    <property type="component" value="Unassembled WGS sequence"/>
</dbReference>
<reference evidence="1 2" key="1">
    <citation type="submission" date="2012-12" db="EMBL/GenBank/DDBJ databases">
        <title>The Genome Sequence of Bacillus cereus VD184.</title>
        <authorList>
            <consortium name="The Broad Institute Genome Sequencing Platform"/>
            <consortium name="The Broad Institute Genome Sequencing Center for Infectious Disease"/>
            <person name="Feldgarden M."/>
            <person name="Van der Auwera G.A."/>
            <person name="Mahillon J."/>
            <person name="Duprez V."/>
            <person name="Timmery S."/>
            <person name="Mattelet C."/>
            <person name="Dierick K."/>
            <person name="Sun M."/>
            <person name="Yu Z."/>
            <person name="Zhu L."/>
            <person name="Hu X."/>
            <person name="Shank E.B."/>
            <person name="Swiecicka I."/>
            <person name="Hansen B.M."/>
            <person name="Andrup L."/>
            <person name="Walker B."/>
            <person name="Young S.K."/>
            <person name="Zeng Q."/>
            <person name="Gargeya S."/>
            <person name="Fitzgerald M."/>
            <person name="Haas B."/>
            <person name="Abouelleil A."/>
            <person name="Alvarado L."/>
            <person name="Arachchi H.M."/>
            <person name="Berlin A.M."/>
            <person name="Chapman S.B."/>
            <person name="Dewar J."/>
            <person name="Goldberg J."/>
            <person name="Griggs A."/>
            <person name="Gujja S."/>
            <person name="Hansen M."/>
            <person name="Howarth C."/>
            <person name="Imamovic A."/>
            <person name="Larimer J."/>
            <person name="McCowan C."/>
            <person name="Murphy C."/>
            <person name="Neiman D."/>
            <person name="Pearson M."/>
            <person name="Priest M."/>
            <person name="Roberts A."/>
            <person name="Saif S."/>
            <person name="Shea T."/>
            <person name="Sisk P."/>
            <person name="Sykes S."/>
            <person name="Wortman J."/>
            <person name="Nusbaum C."/>
            <person name="Birren B."/>
        </authorList>
    </citation>
    <scope>NUCLEOTIDE SEQUENCE [LARGE SCALE GENOMIC DNA]</scope>
    <source>
        <strain evidence="1 2">VD184</strain>
    </source>
</reference>
<sequence length="58" mass="6688">MYQSKVKEYAYQLKSRKLSLEGALASLLVSRLSHQFDRKKKYVEQDLRVQLLSIGGEG</sequence>
<name>A0A9W5R0F8_BACCE</name>
<proteinExistence type="predicted"/>
<accession>A0A9W5R0F8</accession>